<feature type="domain" description="Quinohemoprotein amine dehydrogenase alpha subunit" evidence="3">
    <location>
        <begin position="404"/>
        <end position="540"/>
    </location>
</feature>
<dbReference type="InterPro" id="IPR036718">
    <property type="entry name" value="H-AmDH_asu_dom2_sf"/>
</dbReference>
<dbReference type="SUPFAM" id="SSF69298">
    <property type="entry name" value="Quinohemoprotein amine dehydrogenase A chain, domain 3"/>
    <property type="match status" value="1"/>
</dbReference>
<dbReference type="Pfam" id="PF09100">
    <property type="entry name" value="Qn_am_d_aIV"/>
    <property type="match status" value="1"/>
</dbReference>
<dbReference type="InterPro" id="IPR009111">
    <property type="entry name" value="QH-AmDH_asu_dom2"/>
</dbReference>
<protein>
    <submittedName>
        <fullName evidence="5">Quinohemoprotein amine dehydrogenase subunit alpha</fullName>
    </submittedName>
</protein>
<gene>
    <name evidence="5" type="primary">peaA</name>
    <name evidence="5" type="ORF">KK488_10025</name>
</gene>
<evidence type="ECO:0000259" key="4">
    <source>
        <dbReference type="Pfam" id="PF14930"/>
    </source>
</evidence>
<feature type="domain" description="Quinohemoprotein amine dehydrogenase alpha subunit" evidence="4">
    <location>
        <begin position="194"/>
        <end position="308"/>
    </location>
</feature>
<proteinExistence type="predicted"/>
<dbReference type="Pfam" id="PF09099">
    <property type="entry name" value="Qn_am_d_aIII"/>
    <property type="match status" value="1"/>
</dbReference>
<dbReference type="GO" id="GO:0009055">
    <property type="term" value="F:electron transfer activity"/>
    <property type="evidence" value="ECO:0007669"/>
    <property type="project" value="InterPro"/>
</dbReference>
<dbReference type="InterPro" id="IPR014756">
    <property type="entry name" value="Ig_E-set"/>
</dbReference>
<comment type="caution">
    <text evidence="5">The sequence shown here is derived from an EMBL/GenBank/DDBJ whole genome shotgun (WGS) entry which is preliminary data.</text>
</comment>
<sequence>MVETEAGIPVTDKLTIEKCGTCHAPDAKGNLSRISWVRATPEGWAQTIKRMVELNGAPISPVEAKGIVKYLATWHGLAPEEAKPVMYMAERRILDETNIPNETVRTACASCHAFGQPMSSRRTRTEWALLQNMHVALYPQAEAQYRRRMPGAEPADGAPPPPTPGEVALDYISKAAALHTPEWAAWQPRIRDPKLAGTWIVSATVPGKGRFVGEMTIAPGSDPADFTTSTTLHSLTGGTAMTRKGSGIIYSGYSWRGRSQGALSTEKPDDLESVMRETMWFSPDQKSAEGRWYWGEYHEFGMDVKLTRVSADPVVVSVSPYAIKVGSTGVSVHIYGANLPSGLTAADLDLGAGVTVKKVASASANEVVATVDVASAALPGLRDVGIRGTVLQKALPIYKKVDYLKVTPETSLAHLGGEKYPKGYQQYDAIGFDNGLDGKPNTADDIPLGSIDVTWSVQEFSTVTYDDDKDFVGTLSPAALFVPSVEGPNPKRRFSRNNYGEVWVVATAKSEKDAFGRPLTARSYLVVTVPTYKRWDQPEVSQ</sequence>
<reference evidence="5" key="1">
    <citation type="submission" date="2021-05" db="EMBL/GenBank/DDBJ databases">
        <title>Genome of Sphingobium sp. strain.</title>
        <authorList>
            <person name="Fan R."/>
        </authorList>
    </citation>
    <scope>NUCLEOTIDE SEQUENCE</scope>
    <source>
        <strain evidence="5">H33</strain>
    </source>
</reference>
<dbReference type="EMBL" id="JAHGAW010000006">
    <property type="protein sequence ID" value="MBT2187281.1"/>
    <property type="molecule type" value="Genomic_DNA"/>
</dbReference>
<evidence type="ECO:0000313" key="6">
    <source>
        <dbReference type="Proteomes" id="UP001138757"/>
    </source>
</evidence>
<evidence type="ECO:0000259" key="2">
    <source>
        <dbReference type="Pfam" id="PF09099"/>
    </source>
</evidence>
<dbReference type="InterPro" id="IPR013783">
    <property type="entry name" value="Ig-like_fold"/>
</dbReference>
<evidence type="ECO:0000259" key="3">
    <source>
        <dbReference type="Pfam" id="PF09100"/>
    </source>
</evidence>
<dbReference type="Gene3D" id="2.60.40.10">
    <property type="entry name" value="Immunoglobulins"/>
    <property type="match status" value="2"/>
</dbReference>
<dbReference type="InterPro" id="IPR015183">
    <property type="entry name" value="QH-AmDH_asu_dom_III"/>
</dbReference>
<accession>A0A9X1DC77</accession>
<dbReference type="GO" id="GO:0020037">
    <property type="term" value="F:heme binding"/>
    <property type="evidence" value="ECO:0007669"/>
    <property type="project" value="InterPro"/>
</dbReference>
<dbReference type="Gene3D" id="2.40.128.120">
    <property type="entry name" value="Quinohemoprotein amine dehydrogenase alpha subunit, domain 2"/>
    <property type="match status" value="1"/>
</dbReference>
<evidence type="ECO:0000313" key="5">
    <source>
        <dbReference type="EMBL" id="MBT2187281.1"/>
    </source>
</evidence>
<dbReference type="Proteomes" id="UP001138757">
    <property type="component" value="Unassembled WGS sequence"/>
</dbReference>
<dbReference type="InterPro" id="IPR015184">
    <property type="entry name" value="QH-AmDH_asu_dom_IV"/>
</dbReference>
<dbReference type="SUPFAM" id="SSF46626">
    <property type="entry name" value="Cytochrome c"/>
    <property type="match status" value="2"/>
</dbReference>
<feature type="domain" description="Quinohemoprotein amine dehydrogenase alpha subunit haem binding" evidence="1">
    <location>
        <begin position="12"/>
        <end position="145"/>
    </location>
</feature>
<evidence type="ECO:0000259" key="1">
    <source>
        <dbReference type="Pfam" id="PF09098"/>
    </source>
</evidence>
<dbReference type="SUPFAM" id="SSF81296">
    <property type="entry name" value="E set domains"/>
    <property type="match status" value="2"/>
</dbReference>
<dbReference type="InterPro" id="IPR036909">
    <property type="entry name" value="Cyt_c-like_dom_sf"/>
</dbReference>
<dbReference type="Gene3D" id="1.10.760.10">
    <property type="entry name" value="Cytochrome c-like domain"/>
    <property type="match status" value="1"/>
</dbReference>
<organism evidence="5 6">
    <name type="scientific">Sphingobium nicotianae</name>
    <dbReference type="NCBI Taxonomy" id="2782607"/>
    <lineage>
        <taxon>Bacteria</taxon>
        <taxon>Pseudomonadati</taxon>
        <taxon>Pseudomonadota</taxon>
        <taxon>Alphaproteobacteria</taxon>
        <taxon>Sphingomonadales</taxon>
        <taxon>Sphingomonadaceae</taxon>
        <taxon>Sphingobium</taxon>
    </lineage>
</organism>
<dbReference type="InterPro" id="IPR015182">
    <property type="entry name" value="QH-AmDH_asu_heme-bd_dom"/>
</dbReference>
<name>A0A9X1DC77_9SPHN</name>
<dbReference type="Pfam" id="PF14930">
    <property type="entry name" value="Qn_am_d_aII"/>
    <property type="match status" value="1"/>
</dbReference>
<feature type="domain" description="Quinohemoprotein amine dehydrogenase alpha subunit" evidence="2">
    <location>
        <begin position="313"/>
        <end position="399"/>
    </location>
</feature>
<dbReference type="InterPro" id="IPR023887">
    <property type="entry name" value="QH-AmDH_asu"/>
</dbReference>
<dbReference type="NCBIfam" id="TIGR03908">
    <property type="entry name" value="QH_alpha"/>
    <property type="match status" value="1"/>
</dbReference>
<dbReference type="AlphaFoldDB" id="A0A9X1DC77"/>
<dbReference type="Pfam" id="PF09098">
    <property type="entry name" value="Dehyd-heme_bind"/>
    <property type="match status" value="1"/>
</dbReference>
<keyword evidence="6" id="KW-1185">Reference proteome</keyword>